<organism evidence="2">
    <name type="scientific">marine metagenome</name>
    <dbReference type="NCBI Taxonomy" id="408172"/>
    <lineage>
        <taxon>unclassified sequences</taxon>
        <taxon>metagenomes</taxon>
        <taxon>ecological metagenomes</taxon>
    </lineage>
</organism>
<gene>
    <name evidence="2" type="ORF">METZ01_LOCUS214489</name>
</gene>
<reference evidence="2" key="1">
    <citation type="submission" date="2018-05" db="EMBL/GenBank/DDBJ databases">
        <authorList>
            <person name="Lanie J.A."/>
            <person name="Ng W.-L."/>
            <person name="Kazmierczak K.M."/>
            <person name="Andrzejewski T.M."/>
            <person name="Davidsen T.M."/>
            <person name="Wayne K.J."/>
            <person name="Tettelin H."/>
            <person name="Glass J.I."/>
            <person name="Rusch D."/>
            <person name="Podicherti R."/>
            <person name="Tsui H.-C.T."/>
            <person name="Winkler M.E."/>
        </authorList>
    </citation>
    <scope>NUCLEOTIDE SEQUENCE</scope>
</reference>
<proteinExistence type="predicted"/>
<evidence type="ECO:0000256" key="1">
    <source>
        <dbReference type="SAM" id="MobiDB-lite"/>
    </source>
</evidence>
<feature type="non-terminal residue" evidence="2">
    <location>
        <position position="336"/>
    </location>
</feature>
<name>A0A382FG23_9ZZZZ</name>
<protein>
    <recommendedName>
        <fullName evidence="3">Bacterial Ig-like domain-containing protein</fullName>
    </recommendedName>
</protein>
<sequence length="336" mass="34588">MLKIFSNIRIRPHFEVTGGIAIFLIFLSGNLSGQSSTIETLYSVGNATSDAGYYNNATKNYSGAGGTGGFRITFASFKTSGSPDYKIKYRINSGVITNLVGGTTISASMTVDILDSALPTISAGEKIIFFAVSDFGGGSATQTTCQADGNGYEAVSSSSGDADYFYYDIAKPTVTDVTSSTADATKKDGDAVSIQVTFSEVVNKSGTPQLTLETGDTDAVVDYASGTGSDTYTFTYTVDSPHESADLDYKATNSLSAGTYIRDAAGNDATLTLPNPGASGSLGANKALVIDGKSPSVTGVSCTSSAAKDRDGTSITDCSNGSYNDTHATDGGTNVF</sequence>
<evidence type="ECO:0008006" key="3">
    <source>
        <dbReference type="Google" id="ProtNLM"/>
    </source>
</evidence>
<dbReference type="EMBL" id="UINC01049626">
    <property type="protein sequence ID" value="SVB61635.1"/>
    <property type="molecule type" value="Genomic_DNA"/>
</dbReference>
<accession>A0A382FG23</accession>
<evidence type="ECO:0000313" key="2">
    <source>
        <dbReference type="EMBL" id="SVB61635.1"/>
    </source>
</evidence>
<feature type="compositionally biased region" description="Polar residues" evidence="1">
    <location>
        <begin position="295"/>
        <end position="306"/>
    </location>
</feature>
<feature type="region of interest" description="Disordered" evidence="1">
    <location>
        <begin position="295"/>
        <end position="336"/>
    </location>
</feature>
<dbReference type="AlphaFoldDB" id="A0A382FG23"/>
<feature type="compositionally biased region" description="Polar residues" evidence="1">
    <location>
        <begin position="313"/>
        <end position="336"/>
    </location>
</feature>